<protein>
    <recommendedName>
        <fullName evidence="3">Reverse transcriptase Ty1/copia-type domain-containing protein</fullName>
    </recommendedName>
</protein>
<evidence type="ECO:0000313" key="2">
    <source>
        <dbReference type="EMBL" id="EGO30853.1"/>
    </source>
</evidence>
<feature type="region of interest" description="Disordered" evidence="1">
    <location>
        <begin position="40"/>
        <end position="79"/>
    </location>
</feature>
<accession>F8NFH4</accession>
<evidence type="ECO:0000256" key="1">
    <source>
        <dbReference type="SAM" id="MobiDB-lite"/>
    </source>
</evidence>
<reference evidence="2" key="1">
    <citation type="submission" date="2011-04" db="EMBL/GenBank/DDBJ databases">
        <title>Evolution of plant cell wall degrading machinery underlies the functional diversity of forest fungi.</title>
        <authorList>
            <consortium name="US DOE Joint Genome Institute (JGI-PGF)"/>
            <person name="Eastwood D.C."/>
            <person name="Floudas D."/>
            <person name="Binder M."/>
            <person name="Majcherczyk A."/>
            <person name="Schneider P."/>
            <person name="Aerts A."/>
            <person name="Asiegbu F.O."/>
            <person name="Baker S.E."/>
            <person name="Barry K."/>
            <person name="Bendiksby M."/>
            <person name="Blumentritt M."/>
            <person name="Coutinho P.M."/>
            <person name="Cullen D."/>
            <person name="Cullen D."/>
            <person name="Gathman A."/>
            <person name="Goodell B."/>
            <person name="Henrissat B."/>
            <person name="Ihrmark K."/>
            <person name="Kauserud H."/>
            <person name="Kohler A."/>
            <person name="LaButti K."/>
            <person name="Lapidus A."/>
            <person name="Lavin J.L."/>
            <person name="Lee Y.-H."/>
            <person name="Lindquist E."/>
            <person name="Lilly W."/>
            <person name="Lucas S."/>
            <person name="Morin E."/>
            <person name="Murat C."/>
            <person name="Oguiza J.A."/>
            <person name="Park J."/>
            <person name="Pisabarro A.G."/>
            <person name="Riley R."/>
            <person name="Rosling A."/>
            <person name="Salamov A."/>
            <person name="Schmidt O."/>
            <person name="Schmutz J."/>
            <person name="Skrede I."/>
            <person name="Stenlid J."/>
            <person name="Wiebenga A."/>
            <person name="Xie X."/>
            <person name="Kues U."/>
            <person name="Hibbett D.S."/>
            <person name="Hoffmeister D."/>
            <person name="Hogberg N."/>
            <person name="Martin F."/>
            <person name="Grigoriev I.V."/>
            <person name="Watkinson S.C."/>
        </authorList>
    </citation>
    <scope>NUCLEOTIDE SEQUENCE</scope>
    <source>
        <strain evidence="2">S7.9</strain>
    </source>
</reference>
<feature type="compositionally biased region" description="Basic and acidic residues" evidence="1">
    <location>
        <begin position="158"/>
        <end position="167"/>
    </location>
</feature>
<dbReference type="HOGENOM" id="CLU_963662_0_0_1"/>
<dbReference type="Proteomes" id="UP000008064">
    <property type="component" value="Unassembled WGS sequence"/>
</dbReference>
<dbReference type="KEGG" id="sla:SERLADRAFT_432497"/>
<gene>
    <name evidence="2" type="ORF">SERLADRAFT_432497</name>
</gene>
<dbReference type="OrthoDB" id="2928884at2759"/>
<name>F8NFH4_SERL9</name>
<dbReference type="RefSeq" id="XP_007312737.1">
    <property type="nucleotide sequence ID" value="XM_007312675.1"/>
</dbReference>
<dbReference type="GeneID" id="18814019"/>
<dbReference type="EMBL" id="GL945428">
    <property type="protein sequence ID" value="EGO30853.1"/>
    <property type="molecule type" value="Genomic_DNA"/>
</dbReference>
<sequence>MELILTAIHKCRLYYIQAKPKINLESAFAAVNVQKDITAPWNTDPGTDQWEGLIPENAHHPDQDTIEEDDPDPRIQDPNELQIEPHLQGDQYLHEDVLRAVGALEQLKHPQQQSLGPRPEHWLSLERKPKVESQSVGGQLFNIQPADVQNQDYQRTLNKEQSRKEQHNNPMEKPNTPKIPRETSNTEETFFAGIASTGPFNIDLPRSLKEALLCLDGELWKSALEETVKPITSKPVFRIKFDQNRHIERYKVRIVAQALAVKYDLEIDQMNISTVTIHNFWSFEFCSPL</sequence>
<dbReference type="AlphaFoldDB" id="F8NFH4"/>
<evidence type="ECO:0008006" key="3">
    <source>
        <dbReference type="Google" id="ProtNLM"/>
    </source>
</evidence>
<proteinExistence type="predicted"/>
<feature type="region of interest" description="Disordered" evidence="1">
    <location>
        <begin position="158"/>
        <end position="183"/>
    </location>
</feature>
<organism>
    <name type="scientific">Serpula lacrymans var. lacrymans (strain S7.9)</name>
    <name type="common">Dry rot fungus</name>
    <dbReference type="NCBI Taxonomy" id="578457"/>
    <lineage>
        <taxon>Eukaryota</taxon>
        <taxon>Fungi</taxon>
        <taxon>Dikarya</taxon>
        <taxon>Basidiomycota</taxon>
        <taxon>Agaricomycotina</taxon>
        <taxon>Agaricomycetes</taxon>
        <taxon>Agaricomycetidae</taxon>
        <taxon>Boletales</taxon>
        <taxon>Coniophorineae</taxon>
        <taxon>Serpulaceae</taxon>
        <taxon>Serpula</taxon>
    </lineage>
</organism>